<protein>
    <submittedName>
        <fullName evidence="1">Uncharacterized protein</fullName>
    </submittedName>
</protein>
<reference evidence="2" key="1">
    <citation type="journal article" date="2010" name="Genome Res.">
        <title>Population genomic sequencing of Coccidioides fungi reveals recent hybridization and transposon control.</title>
        <authorList>
            <person name="Neafsey D.E."/>
            <person name="Barker B.M."/>
            <person name="Sharpton T.J."/>
            <person name="Stajich J.E."/>
            <person name="Park D.J."/>
            <person name="Whiston E."/>
            <person name="Hung C.-Y."/>
            <person name="McMahan C."/>
            <person name="White J."/>
            <person name="Sykes S."/>
            <person name="Heiman D."/>
            <person name="Young S."/>
            <person name="Zeng Q."/>
            <person name="Abouelleil A."/>
            <person name="Aftuck L."/>
            <person name="Bessette D."/>
            <person name="Brown A."/>
            <person name="FitzGerald M."/>
            <person name="Lui A."/>
            <person name="Macdonald J.P."/>
            <person name="Priest M."/>
            <person name="Orbach M.J."/>
            <person name="Galgiani J.N."/>
            <person name="Kirkland T.N."/>
            <person name="Cole G.T."/>
            <person name="Birren B.W."/>
            <person name="Henn M.R."/>
            <person name="Taylor J.W."/>
            <person name="Rounsley S.D."/>
        </authorList>
    </citation>
    <scope>NUCLEOTIDE SEQUENCE [LARGE SCALE GENOMIC DNA]</scope>
    <source>
        <strain evidence="2">RMSCC 2394</strain>
    </source>
</reference>
<gene>
    <name evidence="1" type="ORF">CIRG_08814</name>
</gene>
<accession>A0A0J6YQ95</accession>
<evidence type="ECO:0000313" key="2">
    <source>
        <dbReference type="Proteomes" id="UP000054565"/>
    </source>
</evidence>
<sequence>MYHSIGQQLMRQDPAYYLWVHKVSTKRLTTNVITLFSQNLQGSIRRESRTALYMSLCVHTSIKILNYFAPRLDYRPLHQYQNVLNFESFNIYQIPTCNVTVSVSLHPAVYINQDLVKSHNTLTRNSTFDFHAQLTRARQGVPLHNQKNPHWKQTALLAKATKGHLHALGTPRLVQVRRGTWRGGWQGLRPLCWMTPLWPENSQHKLPE</sequence>
<evidence type="ECO:0000313" key="1">
    <source>
        <dbReference type="EMBL" id="KMP09133.1"/>
    </source>
</evidence>
<dbReference type="AlphaFoldDB" id="A0A0J6YQ95"/>
<dbReference type="Proteomes" id="UP000054565">
    <property type="component" value="Unassembled WGS sequence"/>
</dbReference>
<proteinExistence type="predicted"/>
<organism evidence="1 2">
    <name type="scientific">Coccidioides immitis RMSCC 2394</name>
    <dbReference type="NCBI Taxonomy" id="404692"/>
    <lineage>
        <taxon>Eukaryota</taxon>
        <taxon>Fungi</taxon>
        <taxon>Dikarya</taxon>
        <taxon>Ascomycota</taxon>
        <taxon>Pezizomycotina</taxon>
        <taxon>Eurotiomycetes</taxon>
        <taxon>Eurotiomycetidae</taxon>
        <taxon>Onygenales</taxon>
        <taxon>Onygenaceae</taxon>
        <taxon>Coccidioides</taxon>
    </lineage>
</organism>
<name>A0A0J6YQ95_COCIT</name>
<dbReference type="EMBL" id="DS028098">
    <property type="protein sequence ID" value="KMP09133.1"/>
    <property type="molecule type" value="Genomic_DNA"/>
</dbReference>